<keyword evidence="3 5" id="KW-1133">Transmembrane helix</keyword>
<dbReference type="PhylomeDB" id="B4GKM8"/>
<dbReference type="HOGENOM" id="CLU_1302398_0_0_1"/>
<keyword evidence="7" id="KW-1185">Reference proteome</keyword>
<dbReference type="CDD" id="cd03127">
    <property type="entry name" value="tetraspanin_LEL"/>
    <property type="match status" value="1"/>
</dbReference>
<dbReference type="Pfam" id="PF00335">
    <property type="entry name" value="Tetraspanin"/>
    <property type="match status" value="1"/>
</dbReference>
<dbReference type="Gene3D" id="1.10.1450.10">
    <property type="entry name" value="Tetraspanin"/>
    <property type="match status" value="1"/>
</dbReference>
<dbReference type="GO" id="GO:0016020">
    <property type="term" value="C:membrane"/>
    <property type="evidence" value="ECO:0007669"/>
    <property type="project" value="UniProtKB-SubCell"/>
</dbReference>
<proteinExistence type="predicted"/>
<feature type="transmembrane region" description="Helical" evidence="5">
    <location>
        <begin position="25"/>
        <end position="47"/>
    </location>
</feature>
<feature type="transmembrane region" description="Helical" evidence="5">
    <location>
        <begin position="87"/>
        <end position="107"/>
    </location>
</feature>
<dbReference type="SUPFAM" id="SSF48652">
    <property type="entry name" value="Tetraspanin"/>
    <property type="match status" value="1"/>
</dbReference>
<reference evidence="6 7" key="1">
    <citation type="journal article" date="2007" name="Nature">
        <title>Evolution of genes and genomes on the Drosophila phylogeny.</title>
        <authorList>
            <consortium name="Drosophila 12 Genomes Consortium"/>
            <person name="Clark A.G."/>
            <person name="Eisen M.B."/>
            <person name="Smith D.R."/>
            <person name="Bergman C.M."/>
            <person name="Oliver B."/>
            <person name="Markow T.A."/>
            <person name="Kaufman T.C."/>
            <person name="Kellis M."/>
            <person name="Gelbart W."/>
            <person name="Iyer V.N."/>
            <person name="Pollard D.A."/>
            <person name="Sackton T.B."/>
            <person name="Larracuente A.M."/>
            <person name="Singh N.D."/>
            <person name="Abad J.P."/>
            <person name="Abt D.N."/>
            <person name="Adryan B."/>
            <person name="Aguade M."/>
            <person name="Akashi H."/>
            <person name="Anderson W.W."/>
            <person name="Aquadro C.F."/>
            <person name="Ardell D.H."/>
            <person name="Arguello R."/>
            <person name="Artieri C.G."/>
            <person name="Barbash D.A."/>
            <person name="Barker D."/>
            <person name="Barsanti P."/>
            <person name="Batterham P."/>
            <person name="Batzoglou S."/>
            <person name="Begun D."/>
            <person name="Bhutkar A."/>
            <person name="Blanco E."/>
            <person name="Bosak S.A."/>
            <person name="Bradley R.K."/>
            <person name="Brand A.D."/>
            <person name="Brent M.R."/>
            <person name="Brooks A.N."/>
            <person name="Brown R.H."/>
            <person name="Butlin R.K."/>
            <person name="Caggese C."/>
            <person name="Calvi B.R."/>
            <person name="Bernardo de Carvalho A."/>
            <person name="Caspi A."/>
            <person name="Castrezana S."/>
            <person name="Celniker S.E."/>
            <person name="Chang J.L."/>
            <person name="Chapple C."/>
            <person name="Chatterji S."/>
            <person name="Chinwalla A."/>
            <person name="Civetta A."/>
            <person name="Clifton S.W."/>
            <person name="Comeron J.M."/>
            <person name="Costello J.C."/>
            <person name="Coyne J.A."/>
            <person name="Daub J."/>
            <person name="David R.G."/>
            <person name="Delcher A.L."/>
            <person name="Delehaunty K."/>
            <person name="Do C.B."/>
            <person name="Ebling H."/>
            <person name="Edwards K."/>
            <person name="Eickbush T."/>
            <person name="Evans J.D."/>
            <person name="Filipski A."/>
            <person name="Findeiss S."/>
            <person name="Freyhult E."/>
            <person name="Fulton L."/>
            <person name="Fulton R."/>
            <person name="Garcia A.C."/>
            <person name="Gardiner A."/>
            <person name="Garfield D.A."/>
            <person name="Garvin B.E."/>
            <person name="Gibson G."/>
            <person name="Gilbert D."/>
            <person name="Gnerre S."/>
            <person name="Godfrey J."/>
            <person name="Good R."/>
            <person name="Gotea V."/>
            <person name="Gravely B."/>
            <person name="Greenberg A.J."/>
            <person name="Griffiths-Jones S."/>
            <person name="Gross S."/>
            <person name="Guigo R."/>
            <person name="Gustafson E.A."/>
            <person name="Haerty W."/>
            <person name="Hahn M.W."/>
            <person name="Halligan D.L."/>
            <person name="Halpern A.L."/>
            <person name="Halter G.M."/>
            <person name="Han M.V."/>
            <person name="Heger A."/>
            <person name="Hillier L."/>
            <person name="Hinrichs A.S."/>
            <person name="Holmes I."/>
            <person name="Hoskins R.A."/>
            <person name="Hubisz M.J."/>
            <person name="Hultmark D."/>
            <person name="Huntley M.A."/>
            <person name="Jaffe D.B."/>
            <person name="Jagadeeshan S."/>
            <person name="Jeck W.R."/>
            <person name="Johnson J."/>
            <person name="Jones C.D."/>
            <person name="Jordan W.C."/>
            <person name="Karpen G.H."/>
            <person name="Kataoka E."/>
            <person name="Keightley P.D."/>
            <person name="Kheradpour P."/>
            <person name="Kirkness E.F."/>
            <person name="Koerich L.B."/>
            <person name="Kristiansen K."/>
            <person name="Kudrna D."/>
            <person name="Kulathinal R.J."/>
            <person name="Kumar S."/>
            <person name="Kwok R."/>
            <person name="Lander E."/>
            <person name="Langley C.H."/>
            <person name="Lapoint R."/>
            <person name="Lazzaro B.P."/>
            <person name="Lee S.J."/>
            <person name="Levesque L."/>
            <person name="Li R."/>
            <person name="Lin C.F."/>
            <person name="Lin M.F."/>
            <person name="Lindblad-Toh K."/>
            <person name="Llopart A."/>
            <person name="Long M."/>
            <person name="Low L."/>
            <person name="Lozovsky E."/>
            <person name="Lu J."/>
            <person name="Luo M."/>
            <person name="Machado C.A."/>
            <person name="Makalowski W."/>
            <person name="Marzo M."/>
            <person name="Matsuda M."/>
            <person name="Matzkin L."/>
            <person name="McAllister B."/>
            <person name="McBride C.S."/>
            <person name="McKernan B."/>
            <person name="McKernan K."/>
            <person name="Mendez-Lago M."/>
            <person name="Minx P."/>
            <person name="Mollenhauer M.U."/>
            <person name="Montooth K."/>
            <person name="Mount S.M."/>
            <person name="Mu X."/>
            <person name="Myers E."/>
            <person name="Negre B."/>
            <person name="Newfeld S."/>
            <person name="Nielsen R."/>
            <person name="Noor M.A."/>
            <person name="O'Grady P."/>
            <person name="Pachter L."/>
            <person name="Papaceit M."/>
            <person name="Parisi M.J."/>
            <person name="Parisi M."/>
            <person name="Parts L."/>
            <person name="Pedersen J.S."/>
            <person name="Pesole G."/>
            <person name="Phillippy A.M."/>
            <person name="Ponting C.P."/>
            <person name="Pop M."/>
            <person name="Porcelli D."/>
            <person name="Powell J.R."/>
            <person name="Prohaska S."/>
            <person name="Pruitt K."/>
            <person name="Puig M."/>
            <person name="Quesneville H."/>
            <person name="Ram K.R."/>
            <person name="Rand D."/>
            <person name="Rasmussen M.D."/>
            <person name="Reed L.K."/>
            <person name="Reenan R."/>
            <person name="Reily A."/>
            <person name="Remington K.A."/>
            <person name="Rieger T.T."/>
            <person name="Ritchie M.G."/>
            <person name="Robin C."/>
            <person name="Rogers Y.H."/>
            <person name="Rohde C."/>
            <person name="Rozas J."/>
            <person name="Rubenfield M.J."/>
            <person name="Ruiz A."/>
            <person name="Russo S."/>
            <person name="Salzberg S.L."/>
            <person name="Sanchez-Gracia A."/>
            <person name="Saranga D.J."/>
            <person name="Sato H."/>
            <person name="Schaeffer S.W."/>
            <person name="Schatz M.C."/>
            <person name="Schlenke T."/>
            <person name="Schwartz R."/>
            <person name="Segarra C."/>
            <person name="Singh R.S."/>
            <person name="Sirot L."/>
            <person name="Sirota M."/>
            <person name="Sisneros N.B."/>
            <person name="Smith C.D."/>
            <person name="Smith T.F."/>
            <person name="Spieth J."/>
            <person name="Stage D.E."/>
            <person name="Stark A."/>
            <person name="Stephan W."/>
            <person name="Strausberg R.L."/>
            <person name="Strempel S."/>
            <person name="Sturgill D."/>
            <person name="Sutton G."/>
            <person name="Sutton G.G."/>
            <person name="Tao W."/>
            <person name="Teichmann S."/>
            <person name="Tobari Y.N."/>
            <person name="Tomimura Y."/>
            <person name="Tsolas J.M."/>
            <person name="Valente V.L."/>
            <person name="Venter E."/>
            <person name="Venter J.C."/>
            <person name="Vicario S."/>
            <person name="Vieira F.G."/>
            <person name="Vilella A.J."/>
            <person name="Villasante A."/>
            <person name="Walenz B."/>
            <person name="Wang J."/>
            <person name="Wasserman M."/>
            <person name="Watts T."/>
            <person name="Wilson D."/>
            <person name="Wilson R.K."/>
            <person name="Wing R.A."/>
            <person name="Wolfner M.F."/>
            <person name="Wong A."/>
            <person name="Wong G.K."/>
            <person name="Wu C.I."/>
            <person name="Wu G."/>
            <person name="Yamamoto D."/>
            <person name="Yang H.P."/>
            <person name="Yang S.P."/>
            <person name="Yorke J.A."/>
            <person name="Yoshida K."/>
            <person name="Zdobnov E."/>
            <person name="Zhang P."/>
            <person name="Zhang Y."/>
            <person name="Zimin A.V."/>
            <person name="Baldwin J."/>
            <person name="Abdouelleil A."/>
            <person name="Abdulkadir J."/>
            <person name="Abebe A."/>
            <person name="Abera B."/>
            <person name="Abreu J."/>
            <person name="Acer S.C."/>
            <person name="Aftuck L."/>
            <person name="Alexander A."/>
            <person name="An P."/>
            <person name="Anderson E."/>
            <person name="Anderson S."/>
            <person name="Arachi H."/>
            <person name="Azer M."/>
            <person name="Bachantsang P."/>
            <person name="Barry A."/>
            <person name="Bayul T."/>
            <person name="Berlin A."/>
            <person name="Bessette D."/>
            <person name="Bloom T."/>
            <person name="Blye J."/>
            <person name="Boguslavskiy L."/>
            <person name="Bonnet C."/>
            <person name="Boukhgalter B."/>
            <person name="Bourzgui I."/>
            <person name="Brown A."/>
            <person name="Cahill P."/>
            <person name="Channer S."/>
            <person name="Cheshatsang Y."/>
            <person name="Chuda L."/>
            <person name="Citroen M."/>
            <person name="Collymore A."/>
            <person name="Cooke P."/>
            <person name="Costello M."/>
            <person name="D'Aco K."/>
            <person name="Daza R."/>
            <person name="De Haan G."/>
            <person name="DeGray S."/>
            <person name="DeMaso C."/>
            <person name="Dhargay N."/>
            <person name="Dooley K."/>
            <person name="Dooley E."/>
            <person name="Doricent M."/>
            <person name="Dorje P."/>
            <person name="Dorjee K."/>
            <person name="Dupes A."/>
            <person name="Elong R."/>
            <person name="Falk J."/>
            <person name="Farina A."/>
            <person name="Faro S."/>
            <person name="Ferguson D."/>
            <person name="Fisher S."/>
            <person name="Foley C.D."/>
            <person name="Franke A."/>
            <person name="Friedrich D."/>
            <person name="Gadbois L."/>
            <person name="Gearin G."/>
            <person name="Gearin C.R."/>
            <person name="Giannoukos G."/>
            <person name="Goode T."/>
            <person name="Graham J."/>
            <person name="Grandbois E."/>
            <person name="Grewal S."/>
            <person name="Gyaltsen K."/>
            <person name="Hafez N."/>
            <person name="Hagos B."/>
            <person name="Hall J."/>
            <person name="Henson C."/>
            <person name="Hollinger A."/>
            <person name="Honan T."/>
            <person name="Huard M.D."/>
            <person name="Hughes L."/>
            <person name="Hurhula B."/>
            <person name="Husby M.E."/>
            <person name="Kamat A."/>
            <person name="Kanga B."/>
            <person name="Kashin S."/>
            <person name="Khazanovich D."/>
            <person name="Kisner P."/>
            <person name="Lance K."/>
            <person name="Lara M."/>
            <person name="Lee W."/>
            <person name="Lennon N."/>
            <person name="Letendre F."/>
            <person name="LeVine R."/>
            <person name="Lipovsky A."/>
            <person name="Liu X."/>
            <person name="Liu J."/>
            <person name="Liu S."/>
            <person name="Lokyitsang T."/>
            <person name="Lokyitsang Y."/>
            <person name="Lubonja R."/>
            <person name="Lui A."/>
            <person name="MacDonald P."/>
            <person name="Magnisalis V."/>
            <person name="Maru K."/>
            <person name="Matthews C."/>
            <person name="McCusker W."/>
            <person name="McDonough S."/>
            <person name="Mehta T."/>
            <person name="Meldrim J."/>
            <person name="Meneus L."/>
            <person name="Mihai O."/>
            <person name="Mihalev A."/>
            <person name="Mihova T."/>
            <person name="Mittelman R."/>
            <person name="Mlenga V."/>
            <person name="Montmayeur A."/>
            <person name="Mulrain L."/>
            <person name="Navidi A."/>
            <person name="Naylor J."/>
            <person name="Negash T."/>
            <person name="Nguyen T."/>
            <person name="Nguyen N."/>
            <person name="Nicol R."/>
            <person name="Norbu C."/>
            <person name="Norbu N."/>
            <person name="Novod N."/>
            <person name="O'Neill B."/>
            <person name="Osman S."/>
            <person name="Markiewicz E."/>
            <person name="Oyono O.L."/>
            <person name="Patti C."/>
            <person name="Phunkhang P."/>
            <person name="Pierre F."/>
            <person name="Priest M."/>
            <person name="Raghuraman S."/>
            <person name="Rege F."/>
            <person name="Reyes R."/>
            <person name="Rise C."/>
            <person name="Rogov P."/>
            <person name="Ross K."/>
            <person name="Ryan E."/>
            <person name="Settipalli S."/>
            <person name="Shea T."/>
            <person name="Sherpa N."/>
            <person name="Shi L."/>
            <person name="Shih D."/>
            <person name="Sparrow T."/>
            <person name="Spaulding J."/>
            <person name="Stalker J."/>
            <person name="Stange-Thomann N."/>
            <person name="Stavropoulos S."/>
            <person name="Stone C."/>
            <person name="Strader C."/>
            <person name="Tesfaye S."/>
            <person name="Thomson T."/>
            <person name="Thoulutsang Y."/>
            <person name="Thoulutsang D."/>
            <person name="Topham K."/>
            <person name="Topping I."/>
            <person name="Tsamla T."/>
            <person name="Vassiliev H."/>
            <person name="Vo A."/>
            <person name="Wangchuk T."/>
            <person name="Wangdi T."/>
            <person name="Weiand M."/>
            <person name="Wilkinson J."/>
            <person name="Wilson A."/>
            <person name="Yadav S."/>
            <person name="Young G."/>
            <person name="Yu Q."/>
            <person name="Zembek L."/>
            <person name="Zhong D."/>
            <person name="Zimmer A."/>
            <person name="Zwirko Z."/>
            <person name="Jaffe D.B."/>
            <person name="Alvarez P."/>
            <person name="Brockman W."/>
            <person name="Butler J."/>
            <person name="Chin C."/>
            <person name="Gnerre S."/>
            <person name="Grabherr M."/>
            <person name="Kleber M."/>
            <person name="Mauceli E."/>
            <person name="MacCallum I."/>
        </authorList>
    </citation>
    <scope>NUCLEOTIDE SEQUENCE [LARGE SCALE GENOMIC DNA]</scope>
    <source>
        <strain evidence="7">MSH-3 / Tucson 14011-0111.49</strain>
    </source>
</reference>
<keyword evidence="4 5" id="KW-0472">Membrane</keyword>
<dbReference type="AlphaFoldDB" id="B4GKM8"/>
<dbReference type="OMA" id="YMHYLRR"/>
<accession>B4GKM8</accession>
<organism evidence="7">
    <name type="scientific">Drosophila persimilis</name>
    <name type="common">Fruit fly</name>
    <dbReference type="NCBI Taxonomy" id="7234"/>
    <lineage>
        <taxon>Eukaryota</taxon>
        <taxon>Metazoa</taxon>
        <taxon>Ecdysozoa</taxon>
        <taxon>Arthropoda</taxon>
        <taxon>Hexapoda</taxon>
        <taxon>Insecta</taxon>
        <taxon>Pterygota</taxon>
        <taxon>Neoptera</taxon>
        <taxon>Endopterygota</taxon>
        <taxon>Diptera</taxon>
        <taxon>Brachycera</taxon>
        <taxon>Muscomorpha</taxon>
        <taxon>Ephydroidea</taxon>
        <taxon>Drosophilidae</taxon>
        <taxon>Drosophila</taxon>
        <taxon>Sophophora</taxon>
    </lineage>
</organism>
<evidence type="ECO:0000313" key="7">
    <source>
        <dbReference type="Proteomes" id="UP000008744"/>
    </source>
</evidence>
<dbReference type="InterPro" id="IPR008952">
    <property type="entry name" value="Tetraspanin_EC2_sf"/>
</dbReference>
<feature type="transmembrane region" description="Helical" evidence="5">
    <location>
        <begin position="193"/>
        <end position="215"/>
    </location>
</feature>
<name>B4GKM8_DROPE</name>
<sequence>MVAFAVSLSLKKTIPKTNPKRSSTFQLLLAVTFRITLPWILRLDGIIYLQNYTATAIEFYLAITSLIGIIIILFLVSFLLLDLTSDWIALWYIPLSMWAMYWTYCTFLGDLKKLRLKADMEDLAEKWVKYINTNDTYWTELELKLHCCGFDGPRWYMHYLRRIPQSCYKPHLITQGCQSVLHGTFDSIHTIAFMLYITAIFLEYFILVFYVGFLFKERFSTVLQKKPMKFLRKLKI</sequence>
<dbReference type="Proteomes" id="UP000008744">
    <property type="component" value="Unassembled WGS sequence"/>
</dbReference>
<dbReference type="eggNOG" id="ENOG502T74A">
    <property type="taxonomic scope" value="Eukaryota"/>
</dbReference>
<keyword evidence="2 5" id="KW-0812">Transmembrane</keyword>
<comment type="subcellular location">
    <subcellularLocation>
        <location evidence="1">Membrane</location>
        <topology evidence="1">Multi-pass membrane protein</topology>
    </subcellularLocation>
</comment>
<evidence type="ECO:0000313" key="6">
    <source>
        <dbReference type="EMBL" id="EDW37194.1"/>
    </source>
</evidence>
<dbReference type="InterPro" id="IPR018499">
    <property type="entry name" value="Tetraspanin/Peripherin"/>
</dbReference>
<dbReference type="EMBL" id="CH479184">
    <property type="protein sequence ID" value="EDW37194.1"/>
    <property type="molecule type" value="Genomic_DNA"/>
</dbReference>
<evidence type="ECO:0000256" key="4">
    <source>
        <dbReference type="ARBA" id="ARBA00023136"/>
    </source>
</evidence>
<feature type="transmembrane region" description="Helical" evidence="5">
    <location>
        <begin position="59"/>
        <end position="81"/>
    </location>
</feature>
<evidence type="ECO:0000256" key="2">
    <source>
        <dbReference type="ARBA" id="ARBA00022692"/>
    </source>
</evidence>
<evidence type="ECO:0000256" key="1">
    <source>
        <dbReference type="ARBA" id="ARBA00004141"/>
    </source>
</evidence>
<evidence type="ECO:0000256" key="3">
    <source>
        <dbReference type="ARBA" id="ARBA00022989"/>
    </source>
</evidence>
<protein>
    <submittedName>
        <fullName evidence="6">GL26120</fullName>
    </submittedName>
</protein>
<evidence type="ECO:0000256" key="5">
    <source>
        <dbReference type="SAM" id="Phobius"/>
    </source>
</evidence>
<gene>
    <name evidence="6" type="primary">Dper\GL26120</name>
    <name evidence="6" type="ORF">Dper_GL26120</name>
</gene>